<evidence type="ECO:0000313" key="3">
    <source>
        <dbReference type="EMBL" id="RMQ47104.1"/>
    </source>
</evidence>
<reference evidence="3 4" key="1">
    <citation type="submission" date="2018-08" db="EMBL/GenBank/DDBJ databases">
        <title>Recombination of ecologically and evolutionarily significant loci maintains genetic cohesion in the Pseudomonas syringae species complex.</title>
        <authorList>
            <person name="Dillon M."/>
            <person name="Thakur S."/>
            <person name="Almeida R.N.D."/>
            <person name="Weir B.S."/>
            <person name="Guttman D.S."/>
        </authorList>
    </citation>
    <scope>NUCLEOTIDE SEQUENCE [LARGE SCALE GENOMIC DNA]</scope>
    <source>
        <strain evidence="3 4">ICMP 3353</strain>
    </source>
</reference>
<dbReference type="EMBL" id="RBRE01000039">
    <property type="protein sequence ID" value="RMQ47104.1"/>
    <property type="molecule type" value="Genomic_DNA"/>
</dbReference>
<evidence type="ECO:0000313" key="4">
    <source>
        <dbReference type="Proteomes" id="UP000277236"/>
    </source>
</evidence>
<sequence length="165" mass="19014">MFIQAPITRTISLALLLLGLSGCSTWSSITAFEDPDVHLLKVQVVKARLTQQDFNLHFMVDNPNDSRLLVRGFRYKVMLNDVLLADERSNDWFFVAAHSQKTFIVPVRTNLWRHLKYIGQLLKNPDEAVRYRLEGRLKTGLLLRHSTTIERDETIKPRALLLKSG</sequence>
<name>A0A3M4M1E9_PSECI</name>
<dbReference type="InterPro" id="IPR013990">
    <property type="entry name" value="WHy-dom"/>
</dbReference>
<organism evidence="3 4">
    <name type="scientific">Pseudomonas cichorii</name>
    <dbReference type="NCBI Taxonomy" id="36746"/>
    <lineage>
        <taxon>Bacteria</taxon>
        <taxon>Pseudomonadati</taxon>
        <taxon>Pseudomonadota</taxon>
        <taxon>Gammaproteobacteria</taxon>
        <taxon>Pseudomonadales</taxon>
        <taxon>Pseudomonadaceae</taxon>
        <taxon>Pseudomonas</taxon>
    </lineage>
</organism>
<dbReference type="SUPFAM" id="SSF117070">
    <property type="entry name" value="LEA14-like"/>
    <property type="match status" value="1"/>
</dbReference>
<feature type="signal peptide" evidence="1">
    <location>
        <begin position="1"/>
        <end position="27"/>
    </location>
</feature>
<protein>
    <recommendedName>
        <fullName evidence="2">Water stress and hypersensitive response domain-containing protein</fullName>
    </recommendedName>
</protein>
<dbReference type="InterPro" id="IPR004864">
    <property type="entry name" value="LEA_2"/>
</dbReference>
<comment type="caution">
    <text evidence="3">The sequence shown here is derived from an EMBL/GenBank/DDBJ whole genome shotgun (WGS) entry which is preliminary data.</text>
</comment>
<keyword evidence="1" id="KW-0732">Signal</keyword>
<dbReference type="GO" id="GO:0009269">
    <property type="term" value="P:response to desiccation"/>
    <property type="evidence" value="ECO:0007669"/>
    <property type="project" value="InterPro"/>
</dbReference>
<accession>A0A3M4M1E9</accession>
<dbReference type="Pfam" id="PF03168">
    <property type="entry name" value="LEA_2"/>
    <property type="match status" value="1"/>
</dbReference>
<evidence type="ECO:0000256" key="1">
    <source>
        <dbReference type="SAM" id="SignalP"/>
    </source>
</evidence>
<feature type="domain" description="Water stress and hypersensitive response" evidence="2">
    <location>
        <begin position="37"/>
        <end position="156"/>
    </location>
</feature>
<dbReference type="Proteomes" id="UP000277236">
    <property type="component" value="Unassembled WGS sequence"/>
</dbReference>
<dbReference type="Gene3D" id="2.60.40.1820">
    <property type="match status" value="1"/>
</dbReference>
<dbReference type="RefSeq" id="WP_122315560.1">
    <property type="nucleotide sequence ID" value="NZ_RBRE01000039.1"/>
</dbReference>
<feature type="chain" id="PRO_5018106423" description="Water stress and hypersensitive response domain-containing protein" evidence="1">
    <location>
        <begin position="28"/>
        <end position="165"/>
    </location>
</feature>
<gene>
    <name evidence="3" type="ORF">ALQ04_00016</name>
</gene>
<dbReference type="SMART" id="SM00769">
    <property type="entry name" value="WHy"/>
    <property type="match status" value="1"/>
</dbReference>
<evidence type="ECO:0000259" key="2">
    <source>
        <dbReference type="SMART" id="SM00769"/>
    </source>
</evidence>
<dbReference type="AlphaFoldDB" id="A0A3M4M1E9"/>
<proteinExistence type="predicted"/>
<dbReference type="OrthoDB" id="369213at2"/>